<proteinExistence type="predicted"/>
<dbReference type="STRING" id="1908237.BEN47_04405"/>
<dbReference type="OrthoDB" id="570928at2"/>
<reference evidence="1 2" key="1">
    <citation type="submission" date="2016-08" db="EMBL/GenBank/DDBJ databases">
        <title>Hymenobacter coccineus sp. nov., Hymenobacter lapidarius sp. nov. and Hymenobacter glacialis sp. nov., isolated from Antarctic soil.</title>
        <authorList>
            <person name="Sedlacek I."/>
            <person name="Kralova S."/>
            <person name="Kyrova K."/>
            <person name="Maslanova I."/>
            <person name="Stankova E."/>
            <person name="Vrbovska V."/>
            <person name="Nemec M."/>
            <person name="Bartak M."/>
            <person name="Svec P."/>
            <person name="Busse H.-J."/>
            <person name="Pantucek R."/>
        </authorList>
    </citation>
    <scope>NUCLEOTIDE SEQUENCE [LARGE SCALE GENOMIC DNA]</scope>
    <source>
        <strain evidence="1 2">CCM 8643</strain>
    </source>
</reference>
<organism evidence="1 2">
    <name type="scientific">Hymenobacter lapidarius</name>
    <dbReference type="NCBI Taxonomy" id="1908237"/>
    <lineage>
        <taxon>Bacteria</taxon>
        <taxon>Pseudomonadati</taxon>
        <taxon>Bacteroidota</taxon>
        <taxon>Cytophagia</taxon>
        <taxon>Cytophagales</taxon>
        <taxon>Hymenobacteraceae</taxon>
        <taxon>Hymenobacter</taxon>
    </lineage>
</organism>
<dbReference type="AlphaFoldDB" id="A0A1G1SVH0"/>
<dbReference type="Proteomes" id="UP000176294">
    <property type="component" value="Unassembled WGS sequence"/>
</dbReference>
<dbReference type="Gene3D" id="3.90.1570.30">
    <property type="match status" value="1"/>
</dbReference>
<comment type="caution">
    <text evidence="1">The sequence shown here is derived from an EMBL/GenBank/DDBJ whole genome shotgun (WGS) entry which is preliminary data.</text>
</comment>
<evidence type="ECO:0008006" key="3">
    <source>
        <dbReference type="Google" id="ProtNLM"/>
    </source>
</evidence>
<evidence type="ECO:0000313" key="1">
    <source>
        <dbReference type="EMBL" id="OGX82622.1"/>
    </source>
</evidence>
<accession>A0A1G1SVH0</accession>
<sequence length="331" mass="35960">MSISSLLGTLYQVLKNVAASAAANASILHKNEAATRAALIDPVLRALGWDTSNVQLVEPEKTINTTWRADYALHDSNGKIDLLLEAKCLGSNLEKFSVVQQLLSYAFGFGVLKVVVTDGITWHFYTEFRPGNSIAGSQFNLLNDDIIGCALQLVHWLDAAQSGHGLPFTAPKPTIQKQAAELRVIPKHPSAKVRKQPASPKKQAASAATFIELTQLQLASLLPGQKPKQLRLSNGTVKDINTWKDILLEVCHLVMQDNQRLAIPLPDKAGKTRFLFSSLKPARSSSTKASYQGKPIFVGTHYSAVDCIANAIYVAKQIPQSHQATTVAVAF</sequence>
<dbReference type="EMBL" id="MDZB01000142">
    <property type="protein sequence ID" value="OGX82622.1"/>
    <property type="molecule type" value="Genomic_DNA"/>
</dbReference>
<dbReference type="RefSeq" id="WP_070729888.1">
    <property type="nucleotide sequence ID" value="NZ_MDZB01000142.1"/>
</dbReference>
<protein>
    <recommendedName>
        <fullName evidence="3">Type I restriction enzyme R protein N-terminal domain-containing protein</fullName>
    </recommendedName>
</protein>
<name>A0A1G1SVH0_9BACT</name>
<gene>
    <name evidence="1" type="ORF">BEN47_04405</name>
</gene>
<evidence type="ECO:0000313" key="2">
    <source>
        <dbReference type="Proteomes" id="UP000176294"/>
    </source>
</evidence>
<keyword evidence="2" id="KW-1185">Reference proteome</keyword>